<name>A0A1M5TZ53_9CLOT</name>
<accession>A0A1M5TZ53</accession>
<dbReference type="Proteomes" id="UP000184241">
    <property type="component" value="Unassembled WGS sequence"/>
</dbReference>
<organism evidence="1 2">
    <name type="scientific">Clostridium intestinale DSM 6191</name>
    <dbReference type="NCBI Taxonomy" id="1121320"/>
    <lineage>
        <taxon>Bacteria</taxon>
        <taxon>Bacillati</taxon>
        <taxon>Bacillota</taxon>
        <taxon>Clostridia</taxon>
        <taxon>Eubacteriales</taxon>
        <taxon>Clostridiaceae</taxon>
        <taxon>Clostridium</taxon>
    </lineage>
</organism>
<sequence>MSEKTILSNRKIVDDINNLKAISDKQLPVKVSYAIAKNIAKIEADLKIFYKERAKLIDKYVQKEEDGTIKVDSLKNLVFKDSCKEKWDKEIEELLEAENEIDIHKFNMDLLEGYSMKPLELMVIDYMIEE</sequence>
<dbReference type="RefSeq" id="WP_073016084.1">
    <property type="nucleotide sequence ID" value="NZ_FQXU01000003.1"/>
</dbReference>
<gene>
    <name evidence="1" type="ORF">SAMN02745941_00360</name>
</gene>
<reference evidence="1 2" key="1">
    <citation type="submission" date="2016-11" db="EMBL/GenBank/DDBJ databases">
        <authorList>
            <person name="Jaros S."/>
            <person name="Januszkiewicz K."/>
            <person name="Wedrychowicz H."/>
        </authorList>
    </citation>
    <scope>NUCLEOTIDE SEQUENCE [LARGE SCALE GENOMIC DNA]</scope>
    <source>
        <strain evidence="1 2">DSM 6191</strain>
    </source>
</reference>
<dbReference type="EMBL" id="FQXU01000003">
    <property type="protein sequence ID" value="SHH56057.1"/>
    <property type="molecule type" value="Genomic_DNA"/>
</dbReference>
<dbReference type="AlphaFoldDB" id="A0A1M5TZ53"/>
<proteinExistence type="predicted"/>
<evidence type="ECO:0000313" key="2">
    <source>
        <dbReference type="Proteomes" id="UP000184241"/>
    </source>
</evidence>
<evidence type="ECO:0000313" key="1">
    <source>
        <dbReference type="EMBL" id="SHH56057.1"/>
    </source>
</evidence>
<evidence type="ECO:0008006" key="3">
    <source>
        <dbReference type="Google" id="ProtNLM"/>
    </source>
</evidence>
<protein>
    <recommendedName>
        <fullName evidence="3">Phage protein</fullName>
    </recommendedName>
</protein>